<evidence type="ECO:0000259" key="3">
    <source>
        <dbReference type="PROSITE" id="PS50801"/>
    </source>
</evidence>
<dbReference type="InterPro" id="IPR002645">
    <property type="entry name" value="STAS_dom"/>
</dbReference>
<dbReference type="CDD" id="cd07043">
    <property type="entry name" value="STAS_anti-anti-sigma_factors"/>
    <property type="match status" value="1"/>
</dbReference>
<dbReference type="PANTHER" id="PTHR33495">
    <property type="entry name" value="ANTI-SIGMA FACTOR ANTAGONIST TM_1081-RELATED-RELATED"/>
    <property type="match status" value="1"/>
</dbReference>
<name>A0ABY7ZJ67_9ACTN</name>
<dbReference type="PROSITE" id="PS50801">
    <property type="entry name" value="STAS"/>
    <property type="match status" value="1"/>
</dbReference>
<evidence type="ECO:0000313" key="4">
    <source>
        <dbReference type="EMBL" id="WDZ83032.1"/>
    </source>
</evidence>
<keyword evidence="5" id="KW-1185">Reference proteome</keyword>
<feature type="domain" description="STAS" evidence="3">
    <location>
        <begin position="8"/>
        <end position="98"/>
    </location>
</feature>
<organism evidence="4 5">
    <name type="scientific">Micromonospora cathayae</name>
    <dbReference type="NCBI Taxonomy" id="3028804"/>
    <lineage>
        <taxon>Bacteria</taxon>
        <taxon>Bacillati</taxon>
        <taxon>Actinomycetota</taxon>
        <taxon>Actinomycetes</taxon>
        <taxon>Micromonosporales</taxon>
        <taxon>Micromonosporaceae</taxon>
        <taxon>Micromonospora</taxon>
    </lineage>
</organism>
<dbReference type="Pfam" id="PF01740">
    <property type="entry name" value="STAS"/>
    <property type="match status" value="1"/>
</dbReference>
<evidence type="ECO:0000313" key="5">
    <source>
        <dbReference type="Proteomes" id="UP001219605"/>
    </source>
</evidence>
<dbReference type="InterPro" id="IPR003658">
    <property type="entry name" value="Anti-sigma_ant"/>
</dbReference>
<dbReference type="Proteomes" id="UP001219605">
    <property type="component" value="Chromosome"/>
</dbReference>
<accession>A0ABY7ZJ67</accession>
<sequence length="189" mass="20175">MRQHGDQLQVEVRVDDRAVDVRVTGEIDIATVAQFRSVLWAQPPRPLLRLDLSGVSVFSATAIRTLVAAHLGVRARGGELVLVDPHPMIIRVLRGTGLHRVIPIQSGSTPRVTLPPERPLTEVATPQGVVTAPATRITLPAERPVTDAGAWAGSAWHRPGTLAGVPRVGLPTRPAQPTAGVAPRRFVAV</sequence>
<evidence type="ECO:0000256" key="1">
    <source>
        <dbReference type="ARBA" id="ARBA00009013"/>
    </source>
</evidence>
<proteinExistence type="inferred from homology"/>
<evidence type="ECO:0000256" key="2">
    <source>
        <dbReference type="RuleBase" id="RU003749"/>
    </source>
</evidence>
<dbReference type="EMBL" id="CP118615">
    <property type="protein sequence ID" value="WDZ83032.1"/>
    <property type="molecule type" value="Genomic_DNA"/>
</dbReference>
<comment type="similarity">
    <text evidence="1 2">Belongs to the anti-sigma-factor antagonist family.</text>
</comment>
<dbReference type="InterPro" id="IPR036513">
    <property type="entry name" value="STAS_dom_sf"/>
</dbReference>
<dbReference type="RefSeq" id="WP_275029418.1">
    <property type="nucleotide sequence ID" value="NZ_CP118615.1"/>
</dbReference>
<protein>
    <recommendedName>
        <fullName evidence="2">Anti-sigma factor antagonist</fullName>
    </recommendedName>
</protein>
<dbReference type="NCBIfam" id="TIGR00377">
    <property type="entry name" value="ant_ant_sig"/>
    <property type="match status" value="1"/>
</dbReference>
<dbReference type="PANTHER" id="PTHR33495:SF2">
    <property type="entry name" value="ANTI-SIGMA FACTOR ANTAGONIST TM_1081-RELATED"/>
    <property type="match status" value="1"/>
</dbReference>
<dbReference type="Gene3D" id="3.30.750.24">
    <property type="entry name" value="STAS domain"/>
    <property type="match status" value="1"/>
</dbReference>
<gene>
    <name evidence="4" type="ORF">PVK37_21500</name>
</gene>
<dbReference type="SUPFAM" id="SSF52091">
    <property type="entry name" value="SpoIIaa-like"/>
    <property type="match status" value="1"/>
</dbReference>
<reference evidence="4 5" key="1">
    <citation type="submission" date="2023-02" db="EMBL/GenBank/DDBJ databases">
        <authorList>
            <person name="Mo P."/>
        </authorList>
    </citation>
    <scope>NUCLEOTIDE SEQUENCE [LARGE SCALE GENOMIC DNA]</scope>
    <source>
        <strain evidence="4 5">HUAS 3</strain>
    </source>
</reference>